<dbReference type="Proteomes" id="UP000681340">
    <property type="component" value="Unassembled WGS sequence"/>
</dbReference>
<dbReference type="PANTHER" id="PTHR43394:SF1">
    <property type="entry name" value="ATP-BINDING CASSETTE SUB-FAMILY B MEMBER 10, MITOCHONDRIAL"/>
    <property type="match status" value="1"/>
</dbReference>
<feature type="transmembrane region" description="Helical" evidence="10">
    <location>
        <begin position="245"/>
        <end position="268"/>
    </location>
</feature>
<evidence type="ECO:0000256" key="1">
    <source>
        <dbReference type="ARBA" id="ARBA00004651"/>
    </source>
</evidence>
<feature type="transmembrane region" description="Helical" evidence="10">
    <location>
        <begin position="64"/>
        <end position="88"/>
    </location>
</feature>
<dbReference type="Pfam" id="PF00664">
    <property type="entry name" value="ABC_membrane"/>
    <property type="match status" value="1"/>
</dbReference>
<evidence type="ECO:0000256" key="3">
    <source>
        <dbReference type="ARBA" id="ARBA00022475"/>
    </source>
</evidence>
<feature type="domain" description="ABC transmembrane type-1" evidence="12">
    <location>
        <begin position="27"/>
        <end position="306"/>
    </location>
</feature>
<evidence type="ECO:0000259" key="12">
    <source>
        <dbReference type="PROSITE" id="PS50929"/>
    </source>
</evidence>
<sequence length="586" mass="60946">MASEGSSETPRWRLLAGYVRPRRAALAVATALGLVGTASGLISPLVTRSVLERLGTGASLTGPVMLLMGVLVVGTVIGYVQTVMLGTMAERIVRGARRAMLGRMLGARSDAMSGRTGGEMVSRVTSDTTLIREAATSSLANLVNGAVSLIGTLVLMAYLDLALVGATAAVIVVGSALAMALMPLLARLQQQVQEELGRLGGRLDGVARALRTVKASRAEARELDRLGSHVDRAAQLGTRAVRVEAAAWTLTGVAINLVVLVVLGFGAYRVSVGALDVPTLVAFLLYVFGLTWPVMMLTMSVTSLQSGLAAAARIEEVTSLPQETDAPGASAAPVGVRSDEGSVLVVDDVHFRYGPEGPAALAGAAFEVPRRGHTALIGPSGAGKTTVLSLLLKFLHPAEGRVLLDGVPYDAWTADAVRRRIGYVEQDTPIVPGTVRENIVHAAPDADDARVWDALETVRLADKVRSLPRGLDTEVAAGQLSGGERQRLGIARALVARPAVLLLDEATAQLDALTEAAVTAGVRDLAVTGAVVSIAHRLSTVMDADHIVVLDAGRVRAAGKHSELLATDELYAGLIAALRISPAPVP</sequence>
<dbReference type="FunFam" id="3.40.50.300:FF:000299">
    <property type="entry name" value="ABC transporter ATP-binding protein/permease"/>
    <property type="match status" value="1"/>
</dbReference>
<evidence type="ECO:0000256" key="8">
    <source>
        <dbReference type="ARBA" id="ARBA00023136"/>
    </source>
</evidence>
<dbReference type="InterPro" id="IPR011527">
    <property type="entry name" value="ABC1_TM_dom"/>
</dbReference>
<evidence type="ECO:0000256" key="4">
    <source>
        <dbReference type="ARBA" id="ARBA00022692"/>
    </source>
</evidence>
<keyword evidence="7 10" id="KW-1133">Transmembrane helix</keyword>
<evidence type="ECO:0000256" key="7">
    <source>
        <dbReference type="ARBA" id="ARBA00022989"/>
    </source>
</evidence>
<dbReference type="EMBL" id="BOQL01000021">
    <property type="protein sequence ID" value="GIM67178.1"/>
    <property type="molecule type" value="Genomic_DNA"/>
</dbReference>
<dbReference type="PROSITE" id="PS50893">
    <property type="entry name" value="ABC_TRANSPORTER_2"/>
    <property type="match status" value="1"/>
</dbReference>
<dbReference type="RefSeq" id="WP_212988628.1">
    <property type="nucleotide sequence ID" value="NZ_BAABEA010000019.1"/>
</dbReference>
<keyword evidence="5" id="KW-0547">Nucleotide-binding</keyword>
<keyword evidence="2" id="KW-0813">Transport</keyword>
<keyword evidence="14" id="KW-1185">Reference proteome</keyword>
<dbReference type="Gene3D" id="1.20.1560.10">
    <property type="entry name" value="ABC transporter type 1, transmembrane domain"/>
    <property type="match status" value="1"/>
</dbReference>
<dbReference type="CDD" id="cd18551">
    <property type="entry name" value="ABC_6TM_LmrA_like"/>
    <property type="match status" value="1"/>
</dbReference>
<dbReference type="GO" id="GO:0015421">
    <property type="term" value="F:ABC-type oligopeptide transporter activity"/>
    <property type="evidence" value="ECO:0007669"/>
    <property type="project" value="TreeGrafter"/>
</dbReference>
<evidence type="ECO:0000259" key="11">
    <source>
        <dbReference type="PROSITE" id="PS50893"/>
    </source>
</evidence>
<dbReference type="InterPro" id="IPR036640">
    <property type="entry name" value="ABC1_TM_sf"/>
</dbReference>
<dbReference type="PROSITE" id="PS50929">
    <property type="entry name" value="ABC_TM1F"/>
    <property type="match status" value="1"/>
</dbReference>
<dbReference type="PANTHER" id="PTHR43394">
    <property type="entry name" value="ATP-DEPENDENT PERMEASE MDL1, MITOCHONDRIAL"/>
    <property type="match status" value="1"/>
</dbReference>
<comment type="similarity">
    <text evidence="9">Belongs to the ABC transporter superfamily. Lipid exporter (TC 3.A.1.106) family.</text>
</comment>
<gene>
    <name evidence="13" type="ORF">Aau02nite_26260</name>
</gene>
<dbReference type="InterPro" id="IPR039421">
    <property type="entry name" value="Type_1_exporter"/>
</dbReference>
<keyword evidence="6 13" id="KW-0067">ATP-binding</keyword>
<feature type="transmembrane region" description="Helical" evidence="10">
    <location>
        <begin position="165"/>
        <end position="186"/>
    </location>
</feature>
<organism evidence="13 14">
    <name type="scientific">Actinoplanes auranticolor</name>
    <dbReference type="NCBI Taxonomy" id="47988"/>
    <lineage>
        <taxon>Bacteria</taxon>
        <taxon>Bacillati</taxon>
        <taxon>Actinomycetota</taxon>
        <taxon>Actinomycetes</taxon>
        <taxon>Micromonosporales</taxon>
        <taxon>Micromonosporaceae</taxon>
        <taxon>Actinoplanes</taxon>
    </lineage>
</organism>
<dbReference type="SUPFAM" id="SSF52540">
    <property type="entry name" value="P-loop containing nucleoside triphosphate hydrolases"/>
    <property type="match status" value="1"/>
</dbReference>
<evidence type="ECO:0000313" key="14">
    <source>
        <dbReference type="Proteomes" id="UP000681340"/>
    </source>
</evidence>
<dbReference type="InterPro" id="IPR003593">
    <property type="entry name" value="AAA+_ATPase"/>
</dbReference>
<evidence type="ECO:0000313" key="13">
    <source>
        <dbReference type="EMBL" id="GIM67178.1"/>
    </source>
</evidence>
<accession>A0A919S800</accession>
<dbReference type="PROSITE" id="PS00211">
    <property type="entry name" value="ABC_TRANSPORTER_1"/>
    <property type="match status" value="1"/>
</dbReference>
<comment type="caution">
    <text evidence="13">The sequence shown here is derived from an EMBL/GenBank/DDBJ whole genome shotgun (WGS) entry which is preliminary data.</text>
</comment>
<name>A0A919S800_9ACTN</name>
<keyword evidence="8 10" id="KW-0472">Membrane</keyword>
<evidence type="ECO:0000256" key="10">
    <source>
        <dbReference type="SAM" id="Phobius"/>
    </source>
</evidence>
<evidence type="ECO:0000256" key="9">
    <source>
        <dbReference type="ARBA" id="ARBA00061644"/>
    </source>
</evidence>
<dbReference type="AlphaFoldDB" id="A0A919S800"/>
<dbReference type="InterPro" id="IPR003439">
    <property type="entry name" value="ABC_transporter-like_ATP-bd"/>
</dbReference>
<feature type="transmembrane region" description="Helical" evidence="10">
    <location>
        <begin position="280"/>
        <end position="304"/>
    </location>
</feature>
<dbReference type="GO" id="GO:0005886">
    <property type="term" value="C:plasma membrane"/>
    <property type="evidence" value="ECO:0007669"/>
    <property type="project" value="UniProtKB-SubCell"/>
</dbReference>
<keyword evidence="3" id="KW-1003">Cell membrane</keyword>
<dbReference type="InterPro" id="IPR027417">
    <property type="entry name" value="P-loop_NTPase"/>
</dbReference>
<dbReference type="Gene3D" id="3.40.50.300">
    <property type="entry name" value="P-loop containing nucleotide triphosphate hydrolases"/>
    <property type="match status" value="1"/>
</dbReference>
<dbReference type="SMART" id="SM00382">
    <property type="entry name" value="AAA"/>
    <property type="match status" value="1"/>
</dbReference>
<dbReference type="GO" id="GO:0016887">
    <property type="term" value="F:ATP hydrolysis activity"/>
    <property type="evidence" value="ECO:0007669"/>
    <property type="project" value="InterPro"/>
</dbReference>
<protein>
    <submittedName>
        <fullName evidence="13">ABC transporter ATP-binding protein</fullName>
    </submittedName>
</protein>
<feature type="transmembrane region" description="Helical" evidence="10">
    <location>
        <begin position="139"/>
        <end position="159"/>
    </location>
</feature>
<evidence type="ECO:0000256" key="2">
    <source>
        <dbReference type="ARBA" id="ARBA00022448"/>
    </source>
</evidence>
<dbReference type="GO" id="GO:0005524">
    <property type="term" value="F:ATP binding"/>
    <property type="evidence" value="ECO:0007669"/>
    <property type="project" value="UniProtKB-KW"/>
</dbReference>
<dbReference type="InterPro" id="IPR017871">
    <property type="entry name" value="ABC_transporter-like_CS"/>
</dbReference>
<evidence type="ECO:0000256" key="6">
    <source>
        <dbReference type="ARBA" id="ARBA00022840"/>
    </source>
</evidence>
<comment type="subcellular location">
    <subcellularLocation>
        <location evidence="1">Cell membrane</location>
        <topology evidence="1">Multi-pass membrane protein</topology>
    </subcellularLocation>
</comment>
<feature type="domain" description="ABC transporter" evidence="11">
    <location>
        <begin position="344"/>
        <end position="577"/>
    </location>
</feature>
<reference evidence="13" key="1">
    <citation type="submission" date="2021-03" db="EMBL/GenBank/DDBJ databases">
        <title>Whole genome shotgun sequence of Actinoplanes auranticolor NBRC 12245.</title>
        <authorList>
            <person name="Komaki H."/>
            <person name="Tamura T."/>
        </authorList>
    </citation>
    <scope>NUCLEOTIDE SEQUENCE</scope>
    <source>
        <strain evidence="13">NBRC 12245</strain>
    </source>
</reference>
<dbReference type="SUPFAM" id="SSF90123">
    <property type="entry name" value="ABC transporter transmembrane region"/>
    <property type="match status" value="1"/>
</dbReference>
<keyword evidence="4 10" id="KW-0812">Transmembrane</keyword>
<dbReference type="Pfam" id="PF00005">
    <property type="entry name" value="ABC_tran"/>
    <property type="match status" value="1"/>
</dbReference>
<proteinExistence type="inferred from homology"/>
<evidence type="ECO:0000256" key="5">
    <source>
        <dbReference type="ARBA" id="ARBA00022741"/>
    </source>
</evidence>